<dbReference type="InterPro" id="IPR039422">
    <property type="entry name" value="MarR/SlyA-like"/>
</dbReference>
<feature type="domain" description="HTH marR-type" evidence="6">
    <location>
        <begin position="32"/>
        <end position="162"/>
    </location>
</feature>
<evidence type="ECO:0000256" key="5">
    <source>
        <dbReference type="ARBA" id="ARBA00023163"/>
    </source>
</evidence>
<dbReference type="CDD" id="cd00090">
    <property type="entry name" value="HTH_ARSR"/>
    <property type="match status" value="1"/>
</dbReference>
<proteinExistence type="predicted"/>
<comment type="subcellular location">
    <subcellularLocation>
        <location evidence="1">Cytoplasm</location>
    </subcellularLocation>
</comment>
<evidence type="ECO:0000313" key="8">
    <source>
        <dbReference type="Proteomes" id="UP000231501"/>
    </source>
</evidence>
<dbReference type="PROSITE" id="PS50995">
    <property type="entry name" value="HTH_MARR_2"/>
    <property type="match status" value="1"/>
</dbReference>
<dbReference type="GO" id="GO:0003677">
    <property type="term" value="F:DNA binding"/>
    <property type="evidence" value="ECO:0007669"/>
    <property type="project" value="UniProtKB-KW"/>
</dbReference>
<dbReference type="SMART" id="SM00347">
    <property type="entry name" value="HTH_MARR"/>
    <property type="match status" value="1"/>
</dbReference>
<dbReference type="SUPFAM" id="SSF46785">
    <property type="entry name" value="Winged helix' DNA-binding domain"/>
    <property type="match status" value="1"/>
</dbReference>
<protein>
    <submittedName>
        <fullName evidence="7">MarR family transcriptional regulator</fullName>
    </submittedName>
</protein>
<dbReference type="GO" id="GO:0006950">
    <property type="term" value="P:response to stress"/>
    <property type="evidence" value="ECO:0007669"/>
    <property type="project" value="TreeGrafter"/>
</dbReference>
<keyword evidence="4" id="KW-0238">DNA-binding</keyword>
<dbReference type="InterPro" id="IPR055166">
    <property type="entry name" value="Transc_reg_Sar_Rot_HTH"/>
</dbReference>
<dbReference type="InterPro" id="IPR036390">
    <property type="entry name" value="WH_DNA-bd_sf"/>
</dbReference>
<dbReference type="OrthoDB" id="9806864at2"/>
<evidence type="ECO:0000256" key="3">
    <source>
        <dbReference type="ARBA" id="ARBA00023015"/>
    </source>
</evidence>
<dbReference type="Pfam" id="PF22381">
    <property type="entry name" value="Staph_reg_Sar_Rot"/>
    <property type="match status" value="1"/>
</dbReference>
<evidence type="ECO:0000256" key="2">
    <source>
        <dbReference type="ARBA" id="ARBA00022490"/>
    </source>
</evidence>
<organism evidence="7 8">
    <name type="scientific">Roseateles chitinivorans</name>
    <dbReference type="NCBI Taxonomy" id="2917965"/>
    <lineage>
        <taxon>Bacteria</taxon>
        <taxon>Pseudomonadati</taxon>
        <taxon>Pseudomonadota</taxon>
        <taxon>Betaproteobacteria</taxon>
        <taxon>Burkholderiales</taxon>
        <taxon>Sphaerotilaceae</taxon>
        <taxon>Roseateles</taxon>
    </lineage>
</organism>
<name>A0A2G9C860_9BURK</name>
<evidence type="ECO:0000313" key="7">
    <source>
        <dbReference type="EMBL" id="PIM51719.1"/>
    </source>
</evidence>
<comment type="caution">
    <text evidence="7">The sequence shown here is derived from an EMBL/GenBank/DDBJ whole genome shotgun (WGS) entry which is preliminary data.</text>
</comment>
<dbReference type="InterPro" id="IPR011991">
    <property type="entry name" value="ArsR-like_HTH"/>
</dbReference>
<dbReference type="AlphaFoldDB" id="A0A2G9C860"/>
<keyword evidence="3" id="KW-0805">Transcription regulation</keyword>
<evidence type="ECO:0000256" key="1">
    <source>
        <dbReference type="ARBA" id="ARBA00004496"/>
    </source>
</evidence>
<keyword evidence="2" id="KW-0963">Cytoplasm</keyword>
<dbReference type="Gene3D" id="1.10.10.10">
    <property type="entry name" value="Winged helix-like DNA-binding domain superfamily/Winged helix DNA-binding domain"/>
    <property type="match status" value="1"/>
</dbReference>
<accession>A0A2G9C860</accession>
<evidence type="ECO:0000259" key="6">
    <source>
        <dbReference type="PROSITE" id="PS50995"/>
    </source>
</evidence>
<dbReference type="EMBL" id="PEOG01000055">
    <property type="protein sequence ID" value="PIM51719.1"/>
    <property type="molecule type" value="Genomic_DNA"/>
</dbReference>
<evidence type="ECO:0000256" key="4">
    <source>
        <dbReference type="ARBA" id="ARBA00023125"/>
    </source>
</evidence>
<dbReference type="FunFam" id="1.10.10.10:FF:000163">
    <property type="entry name" value="MarR family transcriptional regulator"/>
    <property type="match status" value="1"/>
</dbReference>
<dbReference type="PRINTS" id="PR00598">
    <property type="entry name" value="HTHMARR"/>
</dbReference>
<dbReference type="GO" id="GO:0003700">
    <property type="term" value="F:DNA-binding transcription factor activity"/>
    <property type="evidence" value="ECO:0007669"/>
    <property type="project" value="InterPro"/>
</dbReference>
<keyword evidence="5" id="KW-0804">Transcription</keyword>
<reference evidence="7 8" key="1">
    <citation type="submission" date="2017-11" db="EMBL/GenBank/DDBJ databases">
        <title>Draft genome sequence of Mitsuaria sp. HWN-4.</title>
        <authorList>
            <person name="Gundlapally S.R."/>
        </authorList>
    </citation>
    <scope>NUCLEOTIDE SEQUENCE [LARGE SCALE GENOMIC DNA]</scope>
    <source>
        <strain evidence="7 8">HWN-4</strain>
    </source>
</reference>
<dbReference type="InterPro" id="IPR000835">
    <property type="entry name" value="HTH_MarR-typ"/>
</dbReference>
<dbReference type="Proteomes" id="UP000231501">
    <property type="component" value="Unassembled WGS sequence"/>
</dbReference>
<keyword evidence="8" id="KW-1185">Reference proteome</keyword>
<dbReference type="PANTHER" id="PTHR33164:SF5">
    <property type="entry name" value="ORGANIC HYDROPEROXIDE RESISTANCE TRANSCRIPTIONAL REGULATOR"/>
    <property type="match status" value="1"/>
</dbReference>
<dbReference type="InterPro" id="IPR036388">
    <property type="entry name" value="WH-like_DNA-bd_sf"/>
</dbReference>
<sequence length="184" mass="19959">MPKTTTSPQDASTAAAVRAQPMPAGTDWLQLDVQLCFALYSTSLAMTKLYKPLLAPLGLTYPQYLAMLVLWEQDGLSVSDLGQRLSLDSGTLTPLLKRLETGGLIERRRALADERRVEIHLTAAGRALREQAVGIPEQLACASACSPTELQTLTTRLHELRSNVLTHLARDPATADNDLVGPGR</sequence>
<dbReference type="PANTHER" id="PTHR33164">
    <property type="entry name" value="TRANSCRIPTIONAL REGULATOR, MARR FAMILY"/>
    <property type="match status" value="1"/>
</dbReference>
<dbReference type="GO" id="GO:0005737">
    <property type="term" value="C:cytoplasm"/>
    <property type="evidence" value="ECO:0007669"/>
    <property type="project" value="UniProtKB-SubCell"/>
</dbReference>
<gene>
    <name evidence="7" type="ORF">CS062_18340</name>
</gene>